<dbReference type="EMBL" id="JAWDJR010000017">
    <property type="protein sequence ID" value="KAK9960150.1"/>
    <property type="molecule type" value="Genomic_DNA"/>
</dbReference>
<organism evidence="2 3">
    <name type="scientific">Culter alburnus</name>
    <name type="common">Topmouth culter</name>
    <dbReference type="NCBI Taxonomy" id="194366"/>
    <lineage>
        <taxon>Eukaryota</taxon>
        <taxon>Metazoa</taxon>
        <taxon>Chordata</taxon>
        <taxon>Craniata</taxon>
        <taxon>Vertebrata</taxon>
        <taxon>Euteleostomi</taxon>
        <taxon>Actinopterygii</taxon>
        <taxon>Neopterygii</taxon>
        <taxon>Teleostei</taxon>
        <taxon>Ostariophysi</taxon>
        <taxon>Cypriniformes</taxon>
        <taxon>Xenocyprididae</taxon>
        <taxon>Xenocypridinae</taxon>
        <taxon>Culter</taxon>
    </lineage>
</organism>
<reference evidence="2 3" key="1">
    <citation type="submission" date="2024-05" db="EMBL/GenBank/DDBJ databases">
        <title>A high-quality chromosomal-level genome assembly of Topmouth culter (Culter alburnus).</title>
        <authorList>
            <person name="Zhao H."/>
        </authorList>
    </citation>
    <scope>NUCLEOTIDE SEQUENCE [LARGE SCALE GENOMIC DNA]</scope>
    <source>
        <strain evidence="2">CATC2023</strain>
        <tissue evidence="2">Muscle</tissue>
    </source>
</reference>
<keyword evidence="3" id="KW-1185">Reference proteome</keyword>
<accession>A0AAW1ZFL0</accession>
<protein>
    <submittedName>
        <fullName evidence="2">Uncharacterized protein</fullName>
    </submittedName>
</protein>
<gene>
    <name evidence="2" type="ORF">ABG768_010225</name>
</gene>
<dbReference type="Proteomes" id="UP001479290">
    <property type="component" value="Unassembled WGS sequence"/>
</dbReference>
<sequence>MLPLEAGKHGPPRPCGNAEPQLGERERAHSSIPLRGIAQVPFHCQARGMKGCKGCSTDVTCWGSVALASKCHVWQLVRSSLPHQLLAERLLKDAKDACTGGVLTGQH</sequence>
<feature type="region of interest" description="Disordered" evidence="1">
    <location>
        <begin position="1"/>
        <end position="33"/>
    </location>
</feature>
<proteinExistence type="predicted"/>
<name>A0AAW1ZFL0_CULAL</name>
<dbReference type="AlphaFoldDB" id="A0AAW1ZFL0"/>
<evidence type="ECO:0000313" key="3">
    <source>
        <dbReference type="Proteomes" id="UP001479290"/>
    </source>
</evidence>
<evidence type="ECO:0000313" key="2">
    <source>
        <dbReference type="EMBL" id="KAK9960150.1"/>
    </source>
</evidence>
<comment type="caution">
    <text evidence="2">The sequence shown here is derived from an EMBL/GenBank/DDBJ whole genome shotgun (WGS) entry which is preliminary data.</text>
</comment>
<evidence type="ECO:0000256" key="1">
    <source>
        <dbReference type="SAM" id="MobiDB-lite"/>
    </source>
</evidence>